<dbReference type="KEGG" id="mpd:MCP_2292"/>
<evidence type="ECO:0000313" key="6">
    <source>
        <dbReference type="EMBL" id="BAI62364.1"/>
    </source>
</evidence>
<dbReference type="GO" id="GO:0046961">
    <property type="term" value="F:proton-transporting ATPase activity, rotational mechanism"/>
    <property type="evidence" value="ECO:0007669"/>
    <property type="project" value="InterPro"/>
</dbReference>
<keyword evidence="2 4" id="KW-0813">Transport</keyword>
<evidence type="ECO:0000256" key="1">
    <source>
        <dbReference type="ARBA" id="ARBA00005850"/>
    </source>
</evidence>
<comment type="subcellular location">
    <subcellularLocation>
        <location evidence="4">Cell membrane</location>
        <topology evidence="4">Peripheral membrane protein</topology>
    </subcellularLocation>
</comment>
<dbReference type="RefSeq" id="WP_012901038.1">
    <property type="nucleotide sequence ID" value="NC_013665.1"/>
</dbReference>
<dbReference type="STRING" id="304371.MCP_2292"/>
<accession>D1Z0Z2</accession>
<dbReference type="GO" id="GO:0005886">
    <property type="term" value="C:plasma membrane"/>
    <property type="evidence" value="ECO:0007669"/>
    <property type="project" value="UniProtKB-SubCell"/>
</dbReference>
<dbReference type="FunCoup" id="D1Z0Z2">
    <property type="interactions" value="107"/>
</dbReference>
<evidence type="ECO:0000256" key="5">
    <source>
        <dbReference type="SAM" id="Coils"/>
    </source>
</evidence>
<organism evidence="6 7">
    <name type="scientific">Methanocella paludicola (strain DSM 17711 / JCM 13418 / NBRC 101707 / SANAE)</name>
    <dbReference type="NCBI Taxonomy" id="304371"/>
    <lineage>
        <taxon>Archaea</taxon>
        <taxon>Methanobacteriati</taxon>
        <taxon>Methanobacteriota</taxon>
        <taxon>Stenosarchaea group</taxon>
        <taxon>Methanomicrobia</taxon>
        <taxon>Methanocellales</taxon>
        <taxon>Methanocellaceae</taxon>
        <taxon>Methanocella</taxon>
    </lineage>
</organism>
<reference evidence="6 7" key="1">
    <citation type="journal article" date="2007" name="Appl. Environ. Microbiol.">
        <title>Isolation of key methanogens for global methane emission from rice paddy fields: a novel isolate affiliated with the clone cluster rice cluster I.</title>
        <authorList>
            <person name="Sakai S."/>
            <person name="Imachi H."/>
            <person name="Sekiguchi Y."/>
            <person name="Ohashi A."/>
            <person name="Harada H."/>
            <person name="Kamagata Y."/>
        </authorList>
    </citation>
    <scope>NUCLEOTIDE SEQUENCE [LARGE SCALE GENOMIC DNA]</scope>
    <source>
        <strain evidence="7">DSM 17711 / JCM 13418 / NBRC 101707 / SANAE</strain>
    </source>
</reference>
<protein>
    <recommendedName>
        <fullName evidence="4">A-type ATP synthase subunit D</fullName>
    </recommendedName>
</protein>
<keyword evidence="4" id="KW-0066">ATP synthesis</keyword>
<evidence type="ECO:0000256" key="3">
    <source>
        <dbReference type="ARBA" id="ARBA00023065"/>
    </source>
</evidence>
<dbReference type="GO" id="GO:0046933">
    <property type="term" value="F:proton-transporting ATP synthase activity, rotational mechanism"/>
    <property type="evidence" value="ECO:0007669"/>
    <property type="project" value="UniProtKB-UniRule"/>
</dbReference>
<dbReference type="GO" id="GO:0005524">
    <property type="term" value="F:ATP binding"/>
    <property type="evidence" value="ECO:0007669"/>
    <property type="project" value="UniProtKB-UniRule"/>
</dbReference>
<comment type="function">
    <text evidence="4">Component of the A-type ATP synthase that produces ATP from ADP in the presence of a proton gradient across the membrane.</text>
</comment>
<reference evidence="6 7" key="2">
    <citation type="journal article" date="2008" name="Int. J. Syst. Evol. Microbiol.">
        <title>Methanocella paludicola gen. nov., sp. nov., a methane-producing archaeon, the first isolate of the lineage 'Rice Cluster I', and proposal of the new archaeal order Methanocellales ord. nov.</title>
        <authorList>
            <person name="Sakai S."/>
            <person name="Imachi H."/>
            <person name="Hanada S."/>
            <person name="Ohashi A."/>
            <person name="Harada H."/>
            <person name="Kamagata Y."/>
        </authorList>
    </citation>
    <scope>NUCLEOTIDE SEQUENCE [LARGE SCALE GENOMIC DNA]</scope>
    <source>
        <strain evidence="7">DSM 17711 / JCM 13418 / NBRC 101707 / SANAE</strain>
    </source>
</reference>
<dbReference type="PATRIC" id="fig|304371.9.peg.2333"/>
<keyword evidence="4" id="KW-0375">Hydrogen ion transport</keyword>
<dbReference type="OrthoDB" id="117390at2157"/>
<sequence>MEQVNPTRMELIRKNAQIKMAEQGRDLLRQKMDVLIREFFLVMESFSRSRDELEAVAKDAQRSLLLAEAVEDPITLKSASFATRKSLMLEVRGRNIMGVPVPVIEKKRVSKNVLERGYGIVGTSGRLDEAAEKFEVELDMLIDLAEKETAMRRIGAEIQMNRRRVNALEQLMIPELKSQARFIKISIEEREREDLFRLKKVKKILERKKINSESYD</sequence>
<dbReference type="AlphaFoldDB" id="D1Z0Z2"/>
<dbReference type="EMBL" id="AP011532">
    <property type="protein sequence ID" value="BAI62364.1"/>
    <property type="molecule type" value="Genomic_DNA"/>
</dbReference>
<dbReference type="GeneID" id="8682739"/>
<dbReference type="Gene3D" id="1.10.287.3240">
    <property type="match status" value="1"/>
</dbReference>
<dbReference type="eggNOG" id="arCOG04101">
    <property type="taxonomic scope" value="Archaea"/>
</dbReference>
<dbReference type="HAMAP" id="MF_00271">
    <property type="entry name" value="ATP_synth_D_arch"/>
    <property type="match status" value="1"/>
</dbReference>
<proteinExistence type="inferred from homology"/>
<reference evidence="7" key="3">
    <citation type="journal article" date="2011" name="PLoS ONE">
        <title>Genome sequence of a mesophilic hydrogenotrophic methanogen Methanocella paludicola, the first cultivated representative of the order Methanocellales.</title>
        <authorList>
            <person name="Sakai S."/>
            <person name="Takaki Y."/>
            <person name="Shimamura S."/>
            <person name="Sekine M."/>
            <person name="Tajima T."/>
            <person name="Kosugi H."/>
            <person name="Ichikawa N."/>
            <person name="Tasumi E."/>
            <person name="Hiraki A.T."/>
            <person name="Shimizu A."/>
            <person name="Kato Y."/>
            <person name="Nishiko R."/>
            <person name="Mori K."/>
            <person name="Fujita N."/>
            <person name="Imachi H."/>
            <person name="Takai K."/>
        </authorList>
    </citation>
    <scope>NUCLEOTIDE SEQUENCE [LARGE SCALE GENOMIC DNA]</scope>
    <source>
        <strain evidence="7">DSM 17711 / JCM 13418 / NBRC 101707 / SANAE</strain>
    </source>
</reference>
<dbReference type="PANTHER" id="PTHR11671">
    <property type="entry name" value="V-TYPE ATP SYNTHASE SUBUNIT D"/>
    <property type="match status" value="1"/>
</dbReference>
<keyword evidence="7" id="KW-1185">Reference proteome</keyword>
<gene>
    <name evidence="6" type="primary">atpD-2</name>
    <name evidence="4" type="synonym">atpD</name>
    <name evidence="6" type="ordered locus">MCP_2292</name>
</gene>
<evidence type="ECO:0000313" key="7">
    <source>
        <dbReference type="Proteomes" id="UP000001882"/>
    </source>
</evidence>
<feature type="coiled-coil region" evidence="5">
    <location>
        <begin position="18"/>
        <end position="63"/>
    </location>
</feature>
<evidence type="ECO:0000256" key="4">
    <source>
        <dbReference type="HAMAP-Rule" id="MF_00271"/>
    </source>
</evidence>
<dbReference type="Pfam" id="PF01813">
    <property type="entry name" value="ATP-synt_D"/>
    <property type="match status" value="1"/>
</dbReference>
<dbReference type="InterPro" id="IPR002699">
    <property type="entry name" value="V_ATPase_D"/>
</dbReference>
<name>D1Z0Z2_METPS</name>
<keyword evidence="3 4" id="KW-0406">Ion transport</keyword>
<dbReference type="NCBIfam" id="TIGR00309">
    <property type="entry name" value="V_ATPase_subD"/>
    <property type="match status" value="1"/>
</dbReference>
<keyword evidence="4" id="KW-0472">Membrane</keyword>
<keyword evidence="4" id="KW-1003">Cell membrane</keyword>
<dbReference type="InParanoid" id="D1Z0Z2"/>
<evidence type="ECO:0000256" key="2">
    <source>
        <dbReference type="ARBA" id="ARBA00022448"/>
    </source>
</evidence>
<dbReference type="Proteomes" id="UP000001882">
    <property type="component" value="Chromosome"/>
</dbReference>
<comment type="subunit">
    <text evidence="4">Has multiple subunits with at least A(3), B(3), C, D, E, F, H, I and proteolipid K(x).</text>
</comment>
<keyword evidence="5" id="KW-0175">Coiled coil</keyword>
<dbReference type="GO" id="GO:0042777">
    <property type="term" value="P:proton motive force-driven plasma membrane ATP synthesis"/>
    <property type="evidence" value="ECO:0007669"/>
    <property type="project" value="UniProtKB-UniRule"/>
</dbReference>
<comment type="similarity">
    <text evidence="1 4">Belongs to the V-ATPase D subunit family.</text>
</comment>